<feature type="transmembrane region" description="Helical" evidence="1">
    <location>
        <begin position="132"/>
        <end position="151"/>
    </location>
</feature>
<dbReference type="InterPro" id="IPR018639">
    <property type="entry name" value="DUF2062"/>
</dbReference>
<organism evidence="3 4">
    <name type="scientific">Candidatus Sherwoodlollariibacterium unditelluris</name>
    <dbReference type="NCBI Taxonomy" id="1974757"/>
    <lineage>
        <taxon>Bacteria</taxon>
        <taxon>Pseudomonadati</taxon>
        <taxon>Candidatus Omnitrophota</taxon>
        <taxon>Candidatus Sherwoodlollariibacterium</taxon>
    </lineage>
</organism>
<evidence type="ECO:0000259" key="2">
    <source>
        <dbReference type="Pfam" id="PF09835"/>
    </source>
</evidence>
<evidence type="ECO:0000256" key="1">
    <source>
        <dbReference type="SAM" id="Phobius"/>
    </source>
</evidence>
<feature type="domain" description="DUF2062" evidence="2">
    <location>
        <begin position="12"/>
        <end position="156"/>
    </location>
</feature>
<evidence type="ECO:0000313" key="4">
    <source>
        <dbReference type="Proteomes" id="UP000231292"/>
    </source>
</evidence>
<dbReference type="Pfam" id="PF09835">
    <property type="entry name" value="DUF2062"/>
    <property type="match status" value="1"/>
</dbReference>
<keyword evidence="1" id="KW-0812">Transmembrane</keyword>
<evidence type="ECO:0000313" key="3">
    <source>
        <dbReference type="EMBL" id="PIP19822.1"/>
    </source>
</evidence>
<keyword evidence="1" id="KW-0472">Membrane</keyword>
<comment type="caution">
    <text evidence="3">The sequence shown here is derived from an EMBL/GenBank/DDBJ whole genome shotgun (WGS) entry which is preliminary data.</text>
</comment>
<dbReference type="AlphaFoldDB" id="A0A2G9YL01"/>
<accession>A0A2G9YL01</accession>
<reference evidence="3 4" key="1">
    <citation type="submission" date="2017-09" db="EMBL/GenBank/DDBJ databases">
        <title>Depth-based differentiation of microbial function through sediment-hosted aquifers and enrichment of novel symbionts in the deep terrestrial subsurface.</title>
        <authorList>
            <person name="Probst A.J."/>
            <person name="Ladd B."/>
            <person name="Jarett J.K."/>
            <person name="Geller-Mcgrath D.E."/>
            <person name="Sieber C.M."/>
            <person name="Emerson J.B."/>
            <person name="Anantharaman K."/>
            <person name="Thomas B.C."/>
            <person name="Malmstrom R."/>
            <person name="Stieglmeier M."/>
            <person name="Klingl A."/>
            <person name="Woyke T."/>
            <person name="Ryan C.M."/>
            <person name="Banfield J.F."/>
        </authorList>
    </citation>
    <scope>NUCLEOTIDE SEQUENCE [LARGE SCALE GENOMIC DNA]</scope>
    <source>
        <strain evidence="3">CG23_combo_of_CG06-09_8_20_14_all_41_10</strain>
    </source>
</reference>
<keyword evidence="1" id="KW-1133">Transmembrane helix</keyword>
<gene>
    <name evidence="3" type="ORF">COX41_00695</name>
</gene>
<dbReference type="Proteomes" id="UP000231292">
    <property type="component" value="Unassembled WGS sequence"/>
</dbReference>
<feature type="transmembrane region" description="Helical" evidence="1">
    <location>
        <begin position="31"/>
        <end position="59"/>
    </location>
</feature>
<feature type="transmembrane region" description="Helical" evidence="1">
    <location>
        <begin position="65"/>
        <end position="86"/>
    </location>
</feature>
<dbReference type="EMBL" id="PCRK01000012">
    <property type="protein sequence ID" value="PIP19822.1"/>
    <property type="molecule type" value="Genomic_DNA"/>
</dbReference>
<protein>
    <recommendedName>
        <fullName evidence="2">DUF2062 domain-containing protein</fullName>
    </recommendedName>
</protein>
<proteinExistence type="predicted"/>
<sequence length="166" mass="18802">MNRQEIRNRFSRILNTLYEKLFKINDTPQRIALGLGLGVALGIIPGTGPLAALFLAVVFKVNRASALLGSLLTNTWLSFVTFLLALRIGSAIFRVSWIALKNDWKALFVGFRWSYLFKVSFFKVIMPILVGYILIALSLGIFVYLVSLIVIRKIRGGKKNETQRFY</sequence>
<name>A0A2G9YL01_9BACT</name>